<dbReference type="Gene3D" id="1.20.210.10">
    <property type="entry name" value="Cytochrome c oxidase-like, subunit I domain"/>
    <property type="match status" value="1"/>
</dbReference>
<dbReference type="SUPFAM" id="SSF49503">
    <property type="entry name" value="Cupredoxins"/>
    <property type="match status" value="1"/>
</dbReference>
<dbReference type="EC" id="7.1.1.9" evidence="4"/>
<dbReference type="CDD" id="cd00310">
    <property type="entry name" value="ATP-synt_Fo_a_6"/>
    <property type="match status" value="1"/>
</dbReference>
<evidence type="ECO:0000256" key="7">
    <source>
        <dbReference type="ARBA" id="ARBA00022660"/>
    </source>
</evidence>
<feature type="transmembrane region" description="Helical" evidence="20">
    <location>
        <begin position="542"/>
        <end position="560"/>
    </location>
</feature>
<keyword evidence="13 20" id="KW-1133">Transmembrane helix</keyword>
<evidence type="ECO:0000256" key="14">
    <source>
        <dbReference type="ARBA" id="ARBA00023008"/>
    </source>
</evidence>
<evidence type="ECO:0000256" key="1">
    <source>
        <dbReference type="ARBA" id="ARBA00001935"/>
    </source>
</evidence>
<dbReference type="GO" id="GO:0015986">
    <property type="term" value="P:proton motive force-driven ATP synthesis"/>
    <property type="evidence" value="ECO:0007669"/>
    <property type="project" value="InterPro"/>
</dbReference>
<dbReference type="SUPFAM" id="SSF81336">
    <property type="entry name" value="F1F0 ATP synthase subunit A"/>
    <property type="match status" value="1"/>
</dbReference>
<keyword evidence="7" id="KW-0679">Respiratory chain</keyword>
<keyword evidence="17 20" id="KW-0472">Membrane</keyword>
<dbReference type="GO" id="GO:0006123">
    <property type="term" value="P:mitochondrial electron transport, cytochrome c to oxygen"/>
    <property type="evidence" value="ECO:0007669"/>
    <property type="project" value="TreeGrafter"/>
</dbReference>
<evidence type="ECO:0000256" key="12">
    <source>
        <dbReference type="ARBA" id="ARBA00022982"/>
    </source>
</evidence>
<dbReference type="Proteomes" id="UP000775213">
    <property type="component" value="Unassembled WGS sequence"/>
</dbReference>
<evidence type="ECO:0000256" key="8">
    <source>
        <dbReference type="ARBA" id="ARBA00022692"/>
    </source>
</evidence>
<feature type="transmembrane region" description="Helical" evidence="20">
    <location>
        <begin position="816"/>
        <end position="835"/>
    </location>
</feature>
<dbReference type="GO" id="GO:0015990">
    <property type="term" value="P:electron transport coupled proton transport"/>
    <property type="evidence" value="ECO:0007669"/>
    <property type="project" value="TreeGrafter"/>
</dbReference>
<keyword evidence="18" id="KW-0066">ATP synthesis</keyword>
<keyword evidence="14" id="KW-0186">Copper</keyword>
<dbReference type="InterPro" id="IPR034210">
    <property type="entry name" value="CcO_II_C"/>
</dbReference>
<feature type="transmembrane region" description="Helical" evidence="20">
    <location>
        <begin position="598"/>
        <end position="621"/>
    </location>
</feature>
<dbReference type="PROSITE" id="PS00078">
    <property type="entry name" value="COX2"/>
    <property type="match status" value="1"/>
</dbReference>
<evidence type="ECO:0000256" key="17">
    <source>
        <dbReference type="ARBA" id="ARBA00023136"/>
    </source>
</evidence>
<dbReference type="PRINTS" id="PR01165">
    <property type="entry name" value="CYCOXIDASEI"/>
</dbReference>
<feature type="transmembrane region" description="Helical" evidence="20">
    <location>
        <begin position="170"/>
        <end position="193"/>
    </location>
</feature>
<gene>
    <name evidence="23" type="ORF">IEQ34_024393</name>
</gene>
<sequence>MAIQTPLLPFHVWLPRAHAEAPLAGSVILAGLILKLATYGYMRILIQFLPDATSYFSPLVQTIAVITLIYASLATLRQTDLKALVAYSSIGHMAVVVLGLFSKTIQGIDGALLLSLAHGVVSPALFLLVGGVLYDRYHTRTIRYYRAVPLSANWAGEFLCLAGAFQRNPLFAVLGSTAMVGGFGNYLVPVMVGAPDMAFPRLNNISFWLLPPSLILLLASAFVEQGAGTGWTVKGKLSQITSLFVGLGNLLNTTRCGKLLYSEMNTYSLAFAIYWKNVKMSSTWGQSTWVLSKVAIPAGLNLLHVVLGGGDPILYQHLFWFFGHPEVDILILPGFGMISHIVSAFSGKPVFARNGICYVQYLTPWFRHHMYAVGLDVDTRAYFTAATMIIAVPTGMKIFSWLATLYGGSLRITTPMLFALGFLALLTIGGLTGVILANASLDVALHDTYYVVAHFHYVLSMGAVFALFAAFYFWTQKIIGKTLNENLGLYTILTVYLVLALHIMASNKKQLIPSRWSISLESSFASVHGLVQSQIGAANEMYLPFLYSLFFFILIANLSGNVPYGFTVATSIMVSLGLSMTIFIGVTILGLRLHKVHFFSFFVPSALVLIAIAFPSFKLLYLMDEVLSPSMTVKVAGHQWYWSYEDSDFLNESIEFDSYMVPETDLEDGQLRLLDVDNRVVVPIDTHIRFLFTGADVIHDFAVPSLGLKIDAVPGRLNQTSVLIEREGVFYGQCSEICGVYHGFMPIAVEAILVVLVPILLSVAFMTVIERKVMGSMQRRIGPNVVFSYALLQPFADALKLVIQEQILPSQATKSLCFLAPMVTLIFSLLGWGVIPLGPGLALSSIGVYGILFAGWSANSKYAFLGSLRSTAQMISYELIYSSAVLAVILLCGTFNITEILEAQQSV</sequence>
<feature type="transmembrane region" description="Helical" evidence="20">
    <location>
        <begin position="54"/>
        <end position="73"/>
    </location>
</feature>
<dbReference type="InterPro" id="IPR000883">
    <property type="entry name" value="Cyt_C_Oxase_1"/>
</dbReference>
<feature type="transmembrane region" description="Helical" evidence="20">
    <location>
        <begin position="85"/>
        <end position="105"/>
    </location>
</feature>
<dbReference type="Pfam" id="PF00361">
    <property type="entry name" value="Proton_antipo_M"/>
    <property type="match status" value="1"/>
</dbReference>
<feature type="domain" description="Cytochrome oxidase subunit I profile" evidence="21">
    <location>
        <begin position="80"/>
        <end position="488"/>
    </location>
</feature>
<reference evidence="23 24" key="1">
    <citation type="journal article" date="2021" name="Hortic Res">
        <title>Chromosome-scale assembly of the Dendrobium chrysotoxum genome enhances the understanding of orchid evolution.</title>
        <authorList>
            <person name="Zhang Y."/>
            <person name="Zhang G.Q."/>
            <person name="Zhang D."/>
            <person name="Liu X.D."/>
            <person name="Xu X.Y."/>
            <person name="Sun W.H."/>
            <person name="Yu X."/>
            <person name="Zhu X."/>
            <person name="Wang Z.W."/>
            <person name="Zhao X."/>
            <person name="Zhong W.Y."/>
            <person name="Chen H."/>
            <person name="Yin W.L."/>
            <person name="Huang T."/>
            <person name="Niu S.C."/>
            <person name="Liu Z.J."/>
        </authorList>
    </citation>
    <scope>NUCLEOTIDE SEQUENCE [LARGE SCALE GENOMIC DNA]</scope>
    <source>
        <strain evidence="23">Lindl</strain>
    </source>
</reference>
<dbReference type="InterPro" id="IPR002429">
    <property type="entry name" value="CcO_II-like_C"/>
</dbReference>
<dbReference type="FunFam" id="2.60.40.420:FF:000001">
    <property type="entry name" value="Cytochrome c oxidase subunit 2"/>
    <property type="match status" value="1"/>
</dbReference>
<evidence type="ECO:0000256" key="6">
    <source>
        <dbReference type="ARBA" id="ARBA00022547"/>
    </source>
</evidence>
<comment type="similarity">
    <text evidence="3">Belongs to the ATPase A chain family.</text>
</comment>
<keyword evidence="24" id="KW-1185">Reference proteome</keyword>
<evidence type="ECO:0000256" key="4">
    <source>
        <dbReference type="ARBA" id="ARBA00012949"/>
    </source>
</evidence>
<evidence type="ECO:0000256" key="15">
    <source>
        <dbReference type="ARBA" id="ARBA00023027"/>
    </source>
</evidence>
<dbReference type="InterPro" id="IPR023616">
    <property type="entry name" value="Cyt_c_oxase-like_su1_dom"/>
</dbReference>
<keyword evidence="10" id="KW-0375">Hydrogen ion transport</keyword>
<dbReference type="GO" id="GO:0020037">
    <property type="term" value="F:heme binding"/>
    <property type="evidence" value="ECO:0007669"/>
    <property type="project" value="InterPro"/>
</dbReference>
<dbReference type="PROSITE" id="PS50857">
    <property type="entry name" value="COX2_CUA"/>
    <property type="match status" value="1"/>
</dbReference>
<evidence type="ECO:0000256" key="3">
    <source>
        <dbReference type="ARBA" id="ARBA00006810"/>
    </source>
</evidence>
<evidence type="ECO:0000259" key="21">
    <source>
        <dbReference type="PROSITE" id="PS50855"/>
    </source>
</evidence>
<keyword evidence="12" id="KW-0249">Electron transport</keyword>
<feature type="transmembrane region" description="Helical" evidence="20">
    <location>
        <begin position="416"/>
        <end position="437"/>
    </location>
</feature>
<feature type="transmembrane region" description="Helical" evidence="20">
    <location>
        <begin position="751"/>
        <end position="769"/>
    </location>
</feature>
<dbReference type="GO" id="GO:0005507">
    <property type="term" value="F:copper ion binding"/>
    <property type="evidence" value="ECO:0007669"/>
    <property type="project" value="InterPro"/>
</dbReference>
<dbReference type="PANTHER" id="PTHR10422:SF18">
    <property type="entry name" value="CYTOCHROME C OXIDASE SUBUNIT 1"/>
    <property type="match status" value="1"/>
</dbReference>
<evidence type="ECO:0000256" key="5">
    <source>
        <dbReference type="ARBA" id="ARBA00022448"/>
    </source>
</evidence>
<dbReference type="AlphaFoldDB" id="A0AAV7FS97"/>
<dbReference type="GO" id="GO:0045259">
    <property type="term" value="C:proton-transporting ATP synthase complex"/>
    <property type="evidence" value="ECO:0007669"/>
    <property type="project" value="UniProtKB-KW"/>
</dbReference>
<keyword evidence="15" id="KW-0520">NAD</keyword>
<dbReference type="InterPro" id="IPR008972">
    <property type="entry name" value="Cupredoxin"/>
</dbReference>
<dbReference type="InterPro" id="IPR036927">
    <property type="entry name" value="Cyt_c_oxase-like_su1_sf"/>
</dbReference>
<evidence type="ECO:0000256" key="18">
    <source>
        <dbReference type="ARBA" id="ARBA00023310"/>
    </source>
</evidence>
<dbReference type="InterPro" id="IPR001750">
    <property type="entry name" value="ND/Mrp_TM"/>
</dbReference>
<evidence type="ECO:0000256" key="13">
    <source>
        <dbReference type="ARBA" id="ARBA00022989"/>
    </source>
</evidence>
<dbReference type="SUPFAM" id="SSF81442">
    <property type="entry name" value="Cytochrome c oxidase subunit I-like"/>
    <property type="match status" value="1"/>
</dbReference>
<name>A0AAV7FS97_DENCH</name>
<feature type="transmembrane region" description="Helical" evidence="20">
    <location>
        <begin position="449"/>
        <end position="475"/>
    </location>
</feature>
<keyword evidence="8 20" id="KW-0812">Transmembrane</keyword>
<keyword evidence="9" id="KW-0479">Metal-binding</keyword>
<evidence type="ECO:0000256" key="10">
    <source>
        <dbReference type="ARBA" id="ARBA00022781"/>
    </source>
</evidence>
<keyword evidence="6" id="KW-0138">CF(0)</keyword>
<evidence type="ECO:0000313" key="23">
    <source>
        <dbReference type="EMBL" id="KAH0446767.1"/>
    </source>
</evidence>
<feature type="transmembrane region" description="Helical" evidence="20">
    <location>
        <begin position="205"/>
        <end position="223"/>
    </location>
</feature>
<dbReference type="CDD" id="cd13912">
    <property type="entry name" value="CcO_II_C"/>
    <property type="match status" value="1"/>
</dbReference>
<feature type="transmembrane region" description="Helical" evidence="20">
    <location>
        <begin position="381"/>
        <end position="404"/>
    </location>
</feature>
<keyword evidence="16" id="KW-0406">Ion transport</keyword>
<evidence type="ECO:0000256" key="11">
    <source>
        <dbReference type="ARBA" id="ARBA00022967"/>
    </source>
</evidence>
<evidence type="ECO:0000259" key="22">
    <source>
        <dbReference type="PROSITE" id="PS50857"/>
    </source>
</evidence>
<feature type="domain" description="Cytochrome oxidase subunit II copper A binding" evidence="22">
    <location>
        <begin position="628"/>
        <end position="771"/>
    </location>
</feature>
<dbReference type="PROSITE" id="PS50855">
    <property type="entry name" value="COX1"/>
    <property type="match status" value="1"/>
</dbReference>
<dbReference type="GO" id="GO:0009536">
    <property type="term" value="C:plastid"/>
    <property type="evidence" value="ECO:0007669"/>
    <property type="project" value="UniProtKB-ARBA"/>
</dbReference>
<comment type="catalytic activity">
    <reaction evidence="19">
        <text>4 Fe(II)-[cytochrome c] + O2 + 8 H(+)(in) = 4 Fe(III)-[cytochrome c] + 2 H2O + 4 H(+)(out)</text>
        <dbReference type="Rhea" id="RHEA:11436"/>
        <dbReference type="Rhea" id="RHEA-COMP:10350"/>
        <dbReference type="Rhea" id="RHEA-COMP:14399"/>
        <dbReference type="ChEBI" id="CHEBI:15377"/>
        <dbReference type="ChEBI" id="CHEBI:15378"/>
        <dbReference type="ChEBI" id="CHEBI:15379"/>
        <dbReference type="ChEBI" id="CHEBI:29033"/>
        <dbReference type="ChEBI" id="CHEBI:29034"/>
        <dbReference type="EC" id="7.1.1.9"/>
    </reaction>
    <physiologicalReaction direction="left-to-right" evidence="19">
        <dbReference type="Rhea" id="RHEA:11437"/>
    </physiologicalReaction>
</comment>
<evidence type="ECO:0000256" key="19">
    <source>
        <dbReference type="ARBA" id="ARBA00049512"/>
    </source>
</evidence>
<comment type="subcellular location">
    <subcellularLocation>
        <location evidence="2">Membrane</location>
        <topology evidence="2">Multi-pass membrane protein</topology>
    </subcellularLocation>
</comment>
<dbReference type="InterPro" id="IPR035908">
    <property type="entry name" value="F0_ATP_A_sf"/>
</dbReference>
<comment type="caution">
    <text evidence="23">The sequence shown here is derived from an EMBL/GenBank/DDBJ whole genome shotgun (WGS) entry which is preliminary data.</text>
</comment>
<dbReference type="PANTHER" id="PTHR10422">
    <property type="entry name" value="CYTOCHROME C OXIDASE SUBUNIT 1"/>
    <property type="match status" value="1"/>
</dbReference>
<feature type="transmembrane region" description="Helical" evidence="20">
    <location>
        <begin position="21"/>
        <end position="42"/>
    </location>
</feature>
<dbReference type="Gene3D" id="2.60.40.420">
    <property type="entry name" value="Cupredoxins - blue copper proteins"/>
    <property type="match status" value="1"/>
</dbReference>
<protein>
    <recommendedName>
        <fullName evidence="4">cytochrome-c oxidase</fullName>
        <ecNumber evidence="4">7.1.1.9</ecNumber>
    </recommendedName>
</protein>
<feature type="transmembrane region" description="Helical" evidence="20">
    <location>
        <begin position="566"/>
        <end position="591"/>
    </location>
</feature>
<dbReference type="Pfam" id="PF00116">
    <property type="entry name" value="COX2"/>
    <property type="match status" value="1"/>
</dbReference>
<dbReference type="GO" id="GO:0004129">
    <property type="term" value="F:cytochrome-c oxidase activity"/>
    <property type="evidence" value="ECO:0007669"/>
    <property type="project" value="UniProtKB-EC"/>
</dbReference>
<proteinExistence type="inferred from homology"/>
<dbReference type="Pfam" id="PF00115">
    <property type="entry name" value="COX1"/>
    <property type="match status" value="1"/>
</dbReference>
<accession>A0AAV7FS97</accession>
<feature type="transmembrane region" description="Helical" evidence="20">
    <location>
        <begin position="841"/>
        <end position="858"/>
    </location>
</feature>
<evidence type="ECO:0000313" key="24">
    <source>
        <dbReference type="Proteomes" id="UP000775213"/>
    </source>
</evidence>
<feature type="transmembrane region" description="Helical" evidence="20">
    <location>
        <begin position="879"/>
        <end position="897"/>
    </location>
</feature>
<dbReference type="GO" id="GO:0005739">
    <property type="term" value="C:mitochondrion"/>
    <property type="evidence" value="ECO:0007669"/>
    <property type="project" value="GOC"/>
</dbReference>
<comment type="cofactor">
    <cofactor evidence="1">
        <name>Cu cation</name>
        <dbReference type="ChEBI" id="CHEBI:23378"/>
    </cofactor>
</comment>
<evidence type="ECO:0000256" key="9">
    <source>
        <dbReference type="ARBA" id="ARBA00022723"/>
    </source>
</evidence>
<feature type="transmembrane region" description="Helical" evidence="20">
    <location>
        <begin position="111"/>
        <end position="134"/>
    </location>
</feature>
<dbReference type="EMBL" id="JAGFBR010000158">
    <property type="protein sequence ID" value="KAH0446767.1"/>
    <property type="molecule type" value="Genomic_DNA"/>
</dbReference>
<feature type="transmembrane region" description="Helical" evidence="20">
    <location>
        <begin position="487"/>
        <end position="505"/>
    </location>
</feature>
<evidence type="ECO:0000256" key="16">
    <source>
        <dbReference type="ARBA" id="ARBA00023065"/>
    </source>
</evidence>
<evidence type="ECO:0000256" key="20">
    <source>
        <dbReference type="SAM" id="Phobius"/>
    </source>
</evidence>
<keyword evidence="11" id="KW-1278">Translocase</keyword>
<evidence type="ECO:0000256" key="2">
    <source>
        <dbReference type="ARBA" id="ARBA00004141"/>
    </source>
</evidence>
<organism evidence="23 24">
    <name type="scientific">Dendrobium chrysotoxum</name>
    <name type="common">Orchid</name>
    <dbReference type="NCBI Taxonomy" id="161865"/>
    <lineage>
        <taxon>Eukaryota</taxon>
        <taxon>Viridiplantae</taxon>
        <taxon>Streptophyta</taxon>
        <taxon>Embryophyta</taxon>
        <taxon>Tracheophyta</taxon>
        <taxon>Spermatophyta</taxon>
        <taxon>Magnoliopsida</taxon>
        <taxon>Liliopsida</taxon>
        <taxon>Asparagales</taxon>
        <taxon>Orchidaceae</taxon>
        <taxon>Epidendroideae</taxon>
        <taxon>Malaxideae</taxon>
        <taxon>Dendrobiinae</taxon>
        <taxon>Dendrobium</taxon>
    </lineage>
</organism>
<keyword evidence="5" id="KW-0813">Transport</keyword>
<dbReference type="InterPro" id="IPR001505">
    <property type="entry name" value="Copper_CuA"/>
</dbReference>